<gene>
    <name evidence="2" type="ORF">F1599_11880</name>
</gene>
<sequence length="94" mass="10147">MAPALVGMPVEHARAFARILSVTRAAWHLNEDAESSKTTNTANTANSRKAAKATNAAQSDTPSRRRRTAHLAELAARAFEAQVMALRCRQAFVG</sequence>
<name>A0A5M8AR84_9BURK</name>
<reference evidence="2 3" key="1">
    <citation type="submission" date="2019-09" db="EMBL/GenBank/DDBJ databases">
        <title>Isolation of a novel species in the genus Cupriavidus from patients with sepsis using whole genome sequencing.</title>
        <authorList>
            <person name="Kweon O.J."/>
            <person name="Lee M.-K."/>
        </authorList>
    </citation>
    <scope>NUCLEOTIDE SEQUENCE [LARGE SCALE GENOMIC DNA]</scope>
    <source>
        <strain evidence="2 3">MKL-01</strain>
    </source>
</reference>
<organism evidence="2 3">
    <name type="scientific">Cupriavidus cauae</name>
    <dbReference type="NCBI Taxonomy" id="2608999"/>
    <lineage>
        <taxon>Bacteria</taxon>
        <taxon>Pseudomonadati</taxon>
        <taxon>Pseudomonadota</taxon>
        <taxon>Betaproteobacteria</taxon>
        <taxon>Burkholderiales</taxon>
        <taxon>Burkholderiaceae</taxon>
        <taxon>Cupriavidus</taxon>
    </lineage>
</organism>
<dbReference type="EMBL" id="VWRN01000031">
    <property type="protein sequence ID" value="KAA6124595.1"/>
    <property type="molecule type" value="Genomic_DNA"/>
</dbReference>
<comment type="caution">
    <text evidence="2">The sequence shown here is derived from an EMBL/GenBank/DDBJ whole genome shotgun (WGS) entry which is preliminary data.</text>
</comment>
<protein>
    <submittedName>
        <fullName evidence="2">Uncharacterized protein</fullName>
    </submittedName>
</protein>
<dbReference type="RefSeq" id="WP_150083230.1">
    <property type="nucleotide sequence ID" value="NZ_CP080293.1"/>
</dbReference>
<feature type="compositionally biased region" description="Low complexity" evidence="1">
    <location>
        <begin position="36"/>
        <end position="57"/>
    </location>
</feature>
<feature type="region of interest" description="Disordered" evidence="1">
    <location>
        <begin position="31"/>
        <end position="67"/>
    </location>
</feature>
<evidence type="ECO:0000313" key="2">
    <source>
        <dbReference type="EMBL" id="KAA6124595.1"/>
    </source>
</evidence>
<keyword evidence="3" id="KW-1185">Reference proteome</keyword>
<dbReference type="Proteomes" id="UP000324324">
    <property type="component" value="Unassembled WGS sequence"/>
</dbReference>
<evidence type="ECO:0000256" key="1">
    <source>
        <dbReference type="SAM" id="MobiDB-lite"/>
    </source>
</evidence>
<dbReference type="AlphaFoldDB" id="A0A5M8AR84"/>
<accession>A0A5M8AR84</accession>
<proteinExistence type="predicted"/>
<evidence type="ECO:0000313" key="3">
    <source>
        <dbReference type="Proteomes" id="UP000324324"/>
    </source>
</evidence>